<organism evidence="8 9">
    <name type="scientific">Devosia enhydra</name>
    <dbReference type="NCBI Taxonomy" id="665118"/>
    <lineage>
        <taxon>Bacteria</taxon>
        <taxon>Pseudomonadati</taxon>
        <taxon>Pseudomonadota</taxon>
        <taxon>Alphaproteobacteria</taxon>
        <taxon>Hyphomicrobiales</taxon>
        <taxon>Devosiaceae</taxon>
        <taxon>Devosia</taxon>
    </lineage>
</organism>
<evidence type="ECO:0000256" key="5">
    <source>
        <dbReference type="ARBA" id="ARBA00023136"/>
    </source>
</evidence>
<evidence type="ECO:0000256" key="4">
    <source>
        <dbReference type="ARBA" id="ARBA00022989"/>
    </source>
</evidence>
<evidence type="ECO:0000256" key="1">
    <source>
        <dbReference type="ARBA" id="ARBA00004651"/>
    </source>
</evidence>
<dbReference type="Gene3D" id="1.20.120.1220">
    <property type="match status" value="1"/>
</dbReference>
<feature type="transmembrane region" description="Helical" evidence="6">
    <location>
        <begin position="96"/>
        <end position="119"/>
    </location>
</feature>
<proteinExistence type="predicted"/>
<keyword evidence="4 6" id="KW-1133">Transmembrane helix</keyword>
<evidence type="ECO:0000313" key="9">
    <source>
        <dbReference type="Proteomes" id="UP000183447"/>
    </source>
</evidence>
<dbReference type="Pfam" id="PF01478">
    <property type="entry name" value="Peptidase_A24"/>
    <property type="match status" value="1"/>
</dbReference>
<dbReference type="AlphaFoldDB" id="A0A1K2I227"/>
<protein>
    <submittedName>
        <fullName evidence="8">Prepilin peptidase CpaA</fullName>
    </submittedName>
</protein>
<dbReference type="GO" id="GO:0005886">
    <property type="term" value="C:plasma membrane"/>
    <property type="evidence" value="ECO:0007669"/>
    <property type="project" value="UniProtKB-SubCell"/>
</dbReference>
<feature type="transmembrane region" description="Helical" evidence="6">
    <location>
        <begin position="140"/>
        <end position="158"/>
    </location>
</feature>
<keyword evidence="2" id="KW-1003">Cell membrane</keyword>
<evidence type="ECO:0000259" key="7">
    <source>
        <dbReference type="Pfam" id="PF01478"/>
    </source>
</evidence>
<evidence type="ECO:0000256" key="3">
    <source>
        <dbReference type="ARBA" id="ARBA00022692"/>
    </source>
</evidence>
<dbReference type="EMBL" id="FPKU01000003">
    <property type="protein sequence ID" value="SFZ86437.1"/>
    <property type="molecule type" value="Genomic_DNA"/>
</dbReference>
<dbReference type="Proteomes" id="UP000183447">
    <property type="component" value="Unassembled WGS sequence"/>
</dbReference>
<keyword evidence="3 6" id="KW-0812">Transmembrane</keyword>
<accession>A0A1K2I227</accession>
<feature type="domain" description="Prepilin type IV endopeptidase peptidase" evidence="7">
    <location>
        <begin position="8"/>
        <end position="111"/>
    </location>
</feature>
<gene>
    <name evidence="8" type="ORF">SAMN02983003_3619</name>
</gene>
<dbReference type="STRING" id="665118.SAMN02983003_3619"/>
<dbReference type="PANTHER" id="PTHR36506:SF1">
    <property type="entry name" value="PREFLAGELLIN PEPTIDASE"/>
    <property type="match status" value="1"/>
</dbReference>
<dbReference type="InterPro" id="IPR052218">
    <property type="entry name" value="Preflagellin_Peptidase"/>
</dbReference>
<evidence type="ECO:0000256" key="2">
    <source>
        <dbReference type="ARBA" id="ARBA00022475"/>
    </source>
</evidence>
<keyword evidence="9" id="KW-1185">Reference proteome</keyword>
<dbReference type="GO" id="GO:0004190">
    <property type="term" value="F:aspartic-type endopeptidase activity"/>
    <property type="evidence" value="ECO:0007669"/>
    <property type="project" value="InterPro"/>
</dbReference>
<reference evidence="8 9" key="1">
    <citation type="submission" date="2016-11" db="EMBL/GenBank/DDBJ databases">
        <authorList>
            <person name="Jaros S."/>
            <person name="Januszkiewicz K."/>
            <person name="Wedrychowicz H."/>
        </authorList>
    </citation>
    <scope>NUCLEOTIDE SEQUENCE [LARGE SCALE GENOMIC DNA]</scope>
    <source>
        <strain evidence="8 9">ATCC 23634</strain>
    </source>
</reference>
<dbReference type="OrthoDB" id="5329005at2"/>
<comment type="subcellular location">
    <subcellularLocation>
        <location evidence="1">Cell membrane</location>
        <topology evidence="1">Multi-pass membrane protein</topology>
    </subcellularLocation>
</comment>
<feature type="transmembrane region" description="Helical" evidence="6">
    <location>
        <begin position="56"/>
        <end position="76"/>
    </location>
</feature>
<evidence type="ECO:0000256" key="6">
    <source>
        <dbReference type="SAM" id="Phobius"/>
    </source>
</evidence>
<name>A0A1K2I227_9HYPH</name>
<dbReference type="RefSeq" id="WP_072345994.1">
    <property type="nucleotide sequence ID" value="NZ_FPKU01000003.1"/>
</dbReference>
<feature type="transmembrane region" description="Helical" evidence="6">
    <location>
        <begin position="29"/>
        <end position="49"/>
    </location>
</feature>
<dbReference type="PANTHER" id="PTHR36506">
    <property type="entry name" value="PREFLAGELLIN PEPTIDASE"/>
    <property type="match status" value="1"/>
</dbReference>
<evidence type="ECO:0000313" key="8">
    <source>
        <dbReference type="EMBL" id="SFZ86437.1"/>
    </source>
</evidence>
<sequence length="166" mass="17829">MSYVALSVFPLLMAFAAFSDLFTMRLSNGLALMVVIAFFAAALIAGLPFETIGMHVLAALLVLAIAFGLFAAGWVGGGDAKLVAAITLWLGFGLTLPYLVYASILGGILTLNILLLRRLPLNPYFARWRWLERLHDAREGVPYGIALAIAAVVLYAQTPVFKALTA</sequence>
<keyword evidence="5 6" id="KW-0472">Membrane</keyword>
<dbReference type="InterPro" id="IPR000045">
    <property type="entry name" value="Prepilin_IV_endopep_pep"/>
</dbReference>